<dbReference type="InterPro" id="IPR016024">
    <property type="entry name" value="ARM-type_fold"/>
</dbReference>
<feature type="compositionally biased region" description="Polar residues" evidence="1">
    <location>
        <begin position="1131"/>
        <end position="1141"/>
    </location>
</feature>
<reference evidence="2" key="1">
    <citation type="submission" date="2021-03" db="EMBL/GenBank/DDBJ databases">
        <title>Chromosome level genome of the anhydrobiotic midge Polypedilum vanderplanki.</title>
        <authorList>
            <person name="Yoshida Y."/>
            <person name="Kikawada T."/>
            <person name="Gusev O."/>
        </authorList>
    </citation>
    <scope>NUCLEOTIDE SEQUENCE</scope>
    <source>
        <strain evidence="2">NIAS01</strain>
        <tissue evidence="2">Whole body or cell culture</tissue>
    </source>
</reference>
<protein>
    <submittedName>
        <fullName evidence="2">Uncharacterized protein</fullName>
    </submittedName>
</protein>
<accession>A0A9J6BUP1</accession>
<evidence type="ECO:0000256" key="1">
    <source>
        <dbReference type="SAM" id="MobiDB-lite"/>
    </source>
</evidence>
<sequence length="2429" mass="283707">MAFVRETSREKSENENHIEDGAWNLQSVLENAETSNDFTNNFNLYLQNFHNKSSYKFDFREFSKCANHELITAMNMIVNVVFTDLGHIQRYRNIYKQMYQIVVKNNDLVKTLEDTLSEMFQREENKIKKNENWNEILVFGLFLVEIYKVQVIPSHIVKKWIVILLPKVNDGNIKAEIAFLSLLKRISNESKFTSSKVWKRYLSIVKKMAGFKEEIKTNEDEELCNLQHTSESWEISTPENQDKEHEETLAQIAINSAICKSFQATLDGVIKFDNNKFEYITLDEIEVCVRMMVDKVATDHRSINHLTTVVFYYQNALTSLRSFVSNVVKECMKEIETFEKKNFETMEKWHFLNYANFFGELYVLDWAIFGSRDMKNWIETLIKINNAHSIDALIITMKICGRKLKIDDRLGFDEYLNFLKDITTSSLHKQIIQDIEAHIIEDENNGVILDLPGWTRQLQNTTTGYQRMLTDFRSFLRLLNRNDKTAKFDYMSLIEKDHGKRKMDARALSKNLLDKNANVVAFAKFLKDLYMLSYQFGDFIKILKRTFSSRIKSIKINLINGQKPKNEVYVNSEAIEEAENLNTLRNIGIFIAHLTNLLVIDKGNLNEIIAIFKTNVSYDNIEFCDVCLNILNVALIGMQLMNNSNFATTLDRLGQWHLKLPTLQYKIDIIKRKFKNFEIPKNFIETISKAKRCYTPFNTKITEFDNNENSWDLAEIYFLNAISHPLMSEYFAKFLSVMFEKDFKSKIINLCQKNFVKFFGKDNGCKIDEFDKNEAIGTVTFIAHMTIQKLLTEKICGLTLNTLDKAIEKSKIAQEAVKILIDVIKNQIERNELKCQLKDLGDKLRTIEMNELLKQREISQSTSVTSDNIFDKATNMKIKMKFLQFITIQPTVNKKSVRPNDPFYEFANALFHMNSSTVLIDVALKLLPLEDLNDKQSLEKYVVIAKDYIYRNPENANRVRQLICLFAIIKNNSKGATVIFHLLRDRIFADIFECNEAFKDPHFFSKINDILIEQNRIELVNNFLSRIDNGKNINAMMMLLNLLEQNAEGRKEISFRQNILLKLKTIISNKLPTEIEIRLKKIINSIEHFEDENLNSKPIKEIEAKSSDLNAVNNQDPQPSTSNKHVEKSISPASSSIIEVQTPSTSKSSTPQHENKVQKIPNKYQLIASENAEFHRRFTKGEKIATGDETIVRFKEILKILNINNARSLARTVTQNEFPQERLVCKYAFVMKEFLYQNPDLADALKKFTSKLNNKGRLKMKMKDFVEYDIYDACSHEKLIDGKFINGIKSYFNNDFIFLIWKNILEYVCSGYTKALITLIMFMNGNEKIINTRKKRKHIDEFLVVLKAHSDKNNANEVLKRVIKSLETMKNGQPVASDNESNSEDETESIENNAPKIKNYRTVGMTKYVQELKASRPTTKRRPKNIVPNPYRQTIADMKNNDSSDESDDLRLSELRQTAYSDGKSGVTHAIDFGNTKKDEDFSKIERIGNIFDGLKIDMQFKPVANENLGAIQKQPRHITPYDQFKNFLNEINQENAFEVAVKIKPTLLKTDEDLFNYSRMIVDFGYKKPEMAKSIEQLLNHLKTVSQFSCKKLKLKIENCFQYDLIGMVEKKNPSLLSIMENYCKFFIGLYNTIKDAFIFKQWRYLLCYTKEENQIALEILIRLMENNEHIMFNTTTRKIHLKEFTNEFDKQLLKPHPEQIKKRMIKVLGKLNNPSTSNNFSKYRKIQLDSESEDEDSYKAPIENSSNIKEVSVEIKSISIQEFKEILNNISSKSLEFIETSAFNLKVSSQNEMKEIAELFYKITFKSNEFHSHIAIAKIIDEKVKISNPNVSFEKAFVEIFCINFLKLCADYDKVRKTAENDFIKVSNFEVHNQCNKDISKMSRFYGYLFNHDLIGFNQLVTLIDEKWLKHTGASDIFEIIIIFNILEVSIIKILKTIRNGKAENHLTENNHDSMFNENCNKLVNIYESLRELSIADFFGRDLYNVATELVIVREVINFFEVLKDEIKGNSSTNTQRQAEIERKVDPLDMLNPEDKFKYILDNLNNENLQLSVKQILKLNDKQATIDFSKIIIIFTKKCEKDDENLKLAMKLMKHVKAQSVDEDSSAFIKEFTKYIHDFFFKSLISSNLNTMDAFKIVHLICKLYYCKIINLSKISIYIENFFSRGEDFVVSYDCIFILLESTGADFRLNKPHLLENYMKFFREYYCKYEDNGVFGSISKDLLEMEANDWTLHRRVKMDIIDAYLCNNVSISTLRLRILEDEIQPNEFIQTVWKNLMINPQNAIDLSEAIFDGLALFDDNYVDYLNEFIELRRQAFLQIPKESYNRKIHEKLKFFIIFILELYNLGILTDDLDKWIHPRLIEKFENVNDKIEISRKLTMLKINHIDKRSEMFMKNLDNSIADNQMKNFKDIKKELNELEKIMANQSK</sequence>
<name>A0A9J6BUP1_POLVA</name>
<organism evidence="2 3">
    <name type="scientific">Polypedilum vanderplanki</name>
    <name type="common">Sleeping chironomid midge</name>
    <dbReference type="NCBI Taxonomy" id="319348"/>
    <lineage>
        <taxon>Eukaryota</taxon>
        <taxon>Metazoa</taxon>
        <taxon>Ecdysozoa</taxon>
        <taxon>Arthropoda</taxon>
        <taxon>Hexapoda</taxon>
        <taxon>Insecta</taxon>
        <taxon>Pterygota</taxon>
        <taxon>Neoptera</taxon>
        <taxon>Endopterygota</taxon>
        <taxon>Diptera</taxon>
        <taxon>Nematocera</taxon>
        <taxon>Chironomoidea</taxon>
        <taxon>Chironomidae</taxon>
        <taxon>Chironominae</taxon>
        <taxon>Polypedilum</taxon>
        <taxon>Polypedilum</taxon>
    </lineage>
</organism>
<dbReference type="OrthoDB" id="10692638at2759"/>
<keyword evidence="3" id="KW-1185">Reference proteome</keyword>
<dbReference type="EMBL" id="JADBJN010000003">
    <property type="protein sequence ID" value="KAG5673442.1"/>
    <property type="molecule type" value="Genomic_DNA"/>
</dbReference>
<proteinExistence type="predicted"/>
<dbReference type="Gene3D" id="1.25.40.180">
    <property type="match status" value="2"/>
</dbReference>
<comment type="caution">
    <text evidence="2">The sequence shown here is derived from an EMBL/GenBank/DDBJ whole genome shotgun (WGS) entry which is preliminary data.</text>
</comment>
<feature type="compositionally biased region" description="Polar residues" evidence="1">
    <location>
        <begin position="1107"/>
        <end position="1123"/>
    </location>
</feature>
<feature type="compositionally biased region" description="Low complexity" evidence="1">
    <location>
        <begin position="1142"/>
        <end position="1151"/>
    </location>
</feature>
<feature type="region of interest" description="Disordered" evidence="1">
    <location>
        <begin position="1370"/>
        <end position="1396"/>
    </location>
</feature>
<feature type="region of interest" description="Disordered" evidence="1">
    <location>
        <begin position="1106"/>
        <end position="1158"/>
    </location>
</feature>
<evidence type="ECO:0000313" key="3">
    <source>
        <dbReference type="Proteomes" id="UP001107558"/>
    </source>
</evidence>
<dbReference type="Proteomes" id="UP001107558">
    <property type="component" value="Chromosome 3"/>
</dbReference>
<evidence type="ECO:0000313" key="2">
    <source>
        <dbReference type="EMBL" id="KAG5673442.1"/>
    </source>
</evidence>
<gene>
    <name evidence="2" type="ORF">PVAND_003488</name>
</gene>
<dbReference type="SUPFAM" id="SSF48371">
    <property type="entry name" value="ARM repeat"/>
    <property type="match status" value="3"/>
</dbReference>